<proteinExistence type="predicted"/>
<reference evidence="2 3" key="1">
    <citation type="journal article" date="2021" name="Int. J. Syst. Evol. Microbiol.">
        <title>Reticulibacter mediterranei gen. nov., sp. nov., within the new family Reticulibacteraceae fam. nov., and Ktedonospora formicarum gen. nov., sp. nov., Ktedonobacter robiniae sp. nov., Dictyobacter formicarum sp. nov. and Dictyobacter arantiisoli sp. nov., belonging to the class Ktedonobacteria.</title>
        <authorList>
            <person name="Yabe S."/>
            <person name="Zheng Y."/>
            <person name="Wang C.M."/>
            <person name="Sakai Y."/>
            <person name="Abe K."/>
            <person name="Yokota A."/>
            <person name="Donadio S."/>
            <person name="Cavaletti L."/>
            <person name="Monciardini P."/>
        </authorList>
    </citation>
    <scope>NUCLEOTIDE SEQUENCE [LARGE SCALE GENOMIC DNA]</scope>
    <source>
        <strain evidence="2 3">SOSP1-30</strain>
    </source>
</reference>
<keyword evidence="1" id="KW-1133">Transmembrane helix</keyword>
<feature type="transmembrane region" description="Helical" evidence="1">
    <location>
        <begin position="203"/>
        <end position="221"/>
    </location>
</feature>
<comment type="caution">
    <text evidence="2">The sequence shown here is derived from an EMBL/GenBank/DDBJ whole genome shotgun (WGS) entry which is preliminary data.</text>
</comment>
<feature type="transmembrane region" description="Helical" evidence="1">
    <location>
        <begin position="34"/>
        <end position="52"/>
    </location>
</feature>
<feature type="transmembrane region" description="Helical" evidence="1">
    <location>
        <begin position="416"/>
        <end position="440"/>
    </location>
</feature>
<feature type="transmembrane region" description="Helical" evidence="1">
    <location>
        <begin position="92"/>
        <end position="109"/>
    </location>
</feature>
<accession>A0ABQ3ULF9</accession>
<gene>
    <name evidence="2" type="ORF">KSB_16900</name>
</gene>
<evidence type="ECO:0008006" key="4">
    <source>
        <dbReference type="Google" id="ProtNLM"/>
    </source>
</evidence>
<feature type="transmembrane region" description="Helical" evidence="1">
    <location>
        <begin position="344"/>
        <end position="368"/>
    </location>
</feature>
<name>A0ABQ3ULF9_9CHLR</name>
<feature type="transmembrane region" description="Helical" evidence="1">
    <location>
        <begin position="380"/>
        <end position="396"/>
    </location>
</feature>
<evidence type="ECO:0000313" key="3">
    <source>
        <dbReference type="Proteomes" id="UP000654345"/>
    </source>
</evidence>
<keyword evidence="1" id="KW-0472">Membrane</keyword>
<feature type="transmembrane region" description="Helical" evidence="1">
    <location>
        <begin position="465"/>
        <end position="484"/>
    </location>
</feature>
<sequence>MRMSIKTGNVAKPAIPNQREQPATSEQSRWQRMLFSPLWLCLLLALVVRIWLIMRSQGMIDGDEVLVGIQAEHILHGDFSIYFYGQPYMGSLEAYLSAIFVAIMGPSVWSLRAEAIVLSLVLVSLTWWFASLLAEAARLPLSIKRYFTTVATLVAAIPPLYDGVIELRSWGGWIEIYILILLLLISAFRLTSRWSEGASNRELALRWVGIGFIVGLGFWVYPLIVSAVVAAALWILGYAVMLMYRNYQQPHQEARQVLGILLSTLKKLLLALFAIPAALFGFTPALIWGAQHNWENITYILNLGGGILQRRGTIIRVAKAYVTCISPRVVSGAFPAESSSLAALHLPLLILGMICIFGSFALLLASFLWKEPLLAQARSLAALPLLFGTWTAISFATGKNSVYALISCNYDPVGRYATPLALVLPFLYATVFVFILQFFFQLRTRRAAQNGAPVDLQPPSHSRAWLFPGLLFGLFFCSLVLQVFTYQQTNMVSAFESPYCHEAPVSDEPIVHYLENQHIHYAWSTNWIAYRIVYETNSQVIVADAMPFIPPVVNYDRIPANDQAVRHADRPSLIVFVWKKDSHPPLLSALDAAGVTYKAARFSAVSDTDILVVTPLNRTVSPFESKAISSNFASCSY</sequence>
<evidence type="ECO:0000256" key="1">
    <source>
        <dbReference type="SAM" id="Phobius"/>
    </source>
</evidence>
<evidence type="ECO:0000313" key="2">
    <source>
        <dbReference type="EMBL" id="GHO53215.1"/>
    </source>
</evidence>
<feature type="transmembrane region" description="Helical" evidence="1">
    <location>
        <begin position="268"/>
        <end position="290"/>
    </location>
</feature>
<dbReference type="Proteomes" id="UP000654345">
    <property type="component" value="Unassembled WGS sequence"/>
</dbReference>
<keyword evidence="1" id="KW-0812">Transmembrane</keyword>
<feature type="transmembrane region" description="Helical" evidence="1">
    <location>
        <begin position="170"/>
        <end position="191"/>
    </location>
</feature>
<feature type="transmembrane region" description="Helical" evidence="1">
    <location>
        <begin position="227"/>
        <end position="247"/>
    </location>
</feature>
<protein>
    <recommendedName>
        <fullName evidence="4">Glycosyltransferase RgtA/B/C/D-like domain-containing protein</fullName>
    </recommendedName>
</protein>
<dbReference type="EMBL" id="BNJG01000001">
    <property type="protein sequence ID" value="GHO53215.1"/>
    <property type="molecule type" value="Genomic_DNA"/>
</dbReference>
<organism evidence="2 3">
    <name type="scientific">Ktedonobacter robiniae</name>
    <dbReference type="NCBI Taxonomy" id="2778365"/>
    <lineage>
        <taxon>Bacteria</taxon>
        <taxon>Bacillati</taxon>
        <taxon>Chloroflexota</taxon>
        <taxon>Ktedonobacteria</taxon>
        <taxon>Ktedonobacterales</taxon>
        <taxon>Ktedonobacteraceae</taxon>
        <taxon>Ktedonobacter</taxon>
    </lineage>
</organism>
<keyword evidence="3" id="KW-1185">Reference proteome</keyword>
<feature type="transmembrane region" description="Helical" evidence="1">
    <location>
        <begin position="115"/>
        <end position="134"/>
    </location>
</feature>